<name>A0A2G2V9W3_CAPBA</name>
<organism evidence="2 3">
    <name type="scientific">Capsicum baccatum</name>
    <name type="common">Peruvian pepper</name>
    <dbReference type="NCBI Taxonomy" id="33114"/>
    <lineage>
        <taxon>Eukaryota</taxon>
        <taxon>Viridiplantae</taxon>
        <taxon>Streptophyta</taxon>
        <taxon>Embryophyta</taxon>
        <taxon>Tracheophyta</taxon>
        <taxon>Spermatophyta</taxon>
        <taxon>Magnoliopsida</taxon>
        <taxon>eudicotyledons</taxon>
        <taxon>Gunneridae</taxon>
        <taxon>Pentapetalae</taxon>
        <taxon>asterids</taxon>
        <taxon>lamiids</taxon>
        <taxon>Solanales</taxon>
        <taxon>Solanaceae</taxon>
        <taxon>Solanoideae</taxon>
        <taxon>Capsiceae</taxon>
        <taxon>Capsicum</taxon>
    </lineage>
</organism>
<dbReference type="Pfam" id="PF17921">
    <property type="entry name" value="Integrase_H2C2"/>
    <property type="match status" value="1"/>
</dbReference>
<evidence type="ECO:0000259" key="1">
    <source>
        <dbReference type="Pfam" id="PF17921"/>
    </source>
</evidence>
<protein>
    <recommendedName>
        <fullName evidence="1">Integrase zinc-binding domain-containing protein</fullName>
    </recommendedName>
</protein>
<dbReference type="InterPro" id="IPR041588">
    <property type="entry name" value="Integrase_H2C2"/>
</dbReference>
<dbReference type="Proteomes" id="UP000224567">
    <property type="component" value="Unassembled WGS sequence"/>
</dbReference>
<evidence type="ECO:0000313" key="3">
    <source>
        <dbReference type="Proteomes" id="UP000224567"/>
    </source>
</evidence>
<dbReference type="AlphaFoldDB" id="A0A2G2V9W3"/>
<reference evidence="2 3" key="1">
    <citation type="journal article" date="2017" name="Genome Biol.">
        <title>New reference genome sequences of hot pepper reveal the massive evolution of plant disease-resistance genes by retroduplication.</title>
        <authorList>
            <person name="Kim S."/>
            <person name="Park J."/>
            <person name="Yeom S.I."/>
            <person name="Kim Y.M."/>
            <person name="Seo E."/>
            <person name="Kim K.T."/>
            <person name="Kim M.S."/>
            <person name="Lee J.M."/>
            <person name="Cheong K."/>
            <person name="Shin H.S."/>
            <person name="Kim S.B."/>
            <person name="Han K."/>
            <person name="Lee J."/>
            <person name="Park M."/>
            <person name="Lee H.A."/>
            <person name="Lee H.Y."/>
            <person name="Lee Y."/>
            <person name="Oh S."/>
            <person name="Lee J.H."/>
            <person name="Choi E."/>
            <person name="Choi E."/>
            <person name="Lee S.E."/>
            <person name="Jeon J."/>
            <person name="Kim H."/>
            <person name="Choi G."/>
            <person name="Song H."/>
            <person name="Lee J."/>
            <person name="Lee S.C."/>
            <person name="Kwon J.K."/>
            <person name="Lee H.Y."/>
            <person name="Koo N."/>
            <person name="Hong Y."/>
            <person name="Kim R.W."/>
            <person name="Kang W.H."/>
            <person name="Huh J.H."/>
            <person name="Kang B.C."/>
            <person name="Yang T.J."/>
            <person name="Lee Y.H."/>
            <person name="Bennetzen J.L."/>
            <person name="Choi D."/>
        </authorList>
    </citation>
    <scope>NUCLEOTIDE SEQUENCE [LARGE SCALE GENOMIC DNA]</scope>
    <source>
        <strain evidence="3">cv. PBC81</strain>
    </source>
</reference>
<sequence>MVEIHSEVCGSHMNGHVLSKKILRAGYYWLTMERDSIQFVRKCHQCQVHGDLIRSPPVELHAMAAPWPFMAWGMNVTGPIELKAQMGIDSSW</sequence>
<dbReference type="STRING" id="33114.A0A2G2V9W3"/>
<gene>
    <name evidence="2" type="ORF">CQW23_30647</name>
</gene>
<comment type="caution">
    <text evidence="2">The sequence shown here is derived from an EMBL/GenBank/DDBJ whole genome shotgun (WGS) entry which is preliminary data.</text>
</comment>
<dbReference type="InterPro" id="IPR052160">
    <property type="entry name" value="Gypsy_RT_Integrase-like"/>
</dbReference>
<keyword evidence="3" id="KW-1185">Reference proteome</keyword>
<dbReference type="OrthoDB" id="1731372at2759"/>
<accession>A0A2G2V9W3</accession>
<reference evidence="3" key="2">
    <citation type="journal article" date="2017" name="J. Anim. Genet.">
        <title>Multiple reference genome sequences of hot pepper reveal the massive evolution of plant disease resistance genes by retroduplication.</title>
        <authorList>
            <person name="Kim S."/>
            <person name="Park J."/>
            <person name="Yeom S.-I."/>
            <person name="Kim Y.-M."/>
            <person name="Seo E."/>
            <person name="Kim K.-T."/>
            <person name="Kim M.-S."/>
            <person name="Lee J.M."/>
            <person name="Cheong K."/>
            <person name="Shin H.-S."/>
            <person name="Kim S.-B."/>
            <person name="Han K."/>
            <person name="Lee J."/>
            <person name="Park M."/>
            <person name="Lee H.-A."/>
            <person name="Lee H.-Y."/>
            <person name="Lee Y."/>
            <person name="Oh S."/>
            <person name="Lee J.H."/>
            <person name="Choi E."/>
            <person name="Choi E."/>
            <person name="Lee S.E."/>
            <person name="Jeon J."/>
            <person name="Kim H."/>
            <person name="Choi G."/>
            <person name="Song H."/>
            <person name="Lee J."/>
            <person name="Lee S.-C."/>
            <person name="Kwon J.-K."/>
            <person name="Lee H.-Y."/>
            <person name="Koo N."/>
            <person name="Hong Y."/>
            <person name="Kim R.W."/>
            <person name="Kang W.-H."/>
            <person name="Huh J.H."/>
            <person name="Kang B.-C."/>
            <person name="Yang T.-J."/>
            <person name="Lee Y.-H."/>
            <person name="Bennetzen J.L."/>
            <person name="Choi D."/>
        </authorList>
    </citation>
    <scope>NUCLEOTIDE SEQUENCE [LARGE SCALE GENOMIC DNA]</scope>
    <source>
        <strain evidence="3">cv. PBC81</strain>
    </source>
</reference>
<dbReference type="PANTHER" id="PTHR47266">
    <property type="entry name" value="ENDONUCLEASE-RELATED"/>
    <property type="match status" value="1"/>
</dbReference>
<evidence type="ECO:0000313" key="2">
    <source>
        <dbReference type="EMBL" id="PHT29729.1"/>
    </source>
</evidence>
<dbReference type="Gene3D" id="1.10.340.70">
    <property type="match status" value="1"/>
</dbReference>
<feature type="domain" description="Integrase zinc-binding" evidence="1">
    <location>
        <begin position="3"/>
        <end position="48"/>
    </location>
</feature>
<dbReference type="EMBL" id="MLFT02000083">
    <property type="protein sequence ID" value="PHT29729.1"/>
    <property type="molecule type" value="Genomic_DNA"/>
</dbReference>
<proteinExistence type="predicted"/>